<dbReference type="EMBL" id="CP014168">
    <property type="protein sequence ID" value="AOH86336.1"/>
    <property type="molecule type" value="Genomic_DNA"/>
</dbReference>
<dbReference type="SMART" id="SM00065">
    <property type="entry name" value="GAF"/>
    <property type="match status" value="1"/>
</dbReference>
<dbReference type="InterPro" id="IPR000160">
    <property type="entry name" value="GGDEF_dom"/>
</dbReference>
<evidence type="ECO:0000259" key="1">
    <source>
        <dbReference type="PROSITE" id="PS50113"/>
    </source>
</evidence>
<dbReference type="Proteomes" id="UP000094256">
    <property type="component" value="Chromosome"/>
</dbReference>
<dbReference type="Pfam" id="PF00990">
    <property type="entry name" value="GGDEF"/>
    <property type="match status" value="1"/>
</dbReference>
<dbReference type="InterPro" id="IPR000700">
    <property type="entry name" value="PAS-assoc_C"/>
</dbReference>
<dbReference type="SUPFAM" id="SSF55073">
    <property type="entry name" value="Nucleotide cyclase"/>
    <property type="match status" value="1"/>
</dbReference>
<proteinExistence type="predicted"/>
<name>A0A1B3ZFX4_9SPHN</name>
<dbReference type="Gene3D" id="3.30.450.40">
    <property type="match status" value="1"/>
</dbReference>
<sequence length="495" mass="54515">MFAKFEQARIATLDSLGLLDTPPEREFDAIVQLAQRLTGSKIALVSLIDKDRQWFKAKIGLKVNQTPRELAFCAHAVAADDVLIVPDARLDDRFRDNPLVTGAPHIRFYAGVPIRAGMLECPSKRLPLGTLCVIDDTPRDVAPGDLNLLIELANLVEALITARSATAAAVRFAEERGSNLRKLDQKHRQLRQAERMANIGSWRLTLSDNSTEWSEQTYAIHGVPAGDGTALKTALDFYPPKARATITDALERTIRTGEPFDVETDFKTAQGEYRRVRSIGELEVNEGCPVALIGVFQDITSRYLMEQALRDAAHTDDLTRIASRGRFNEYVDERIAIAIQAGERCALLLIDLDHFKAVNDRLGHHAGDDVLRVMASRLQASYLSNCFAARLGGDEFVLLIPDQAILRDLPALLRRLLAELQYSVSVKGLTLRVSATIGACWVGGNITCRGDVLRNADVALYEAKRRQRGSAVIAGEPDLIVEDESGTAALRLVSL</sequence>
<dbReference type="SUPFAM" id="SSF55785">
    <property type="entry name" value="PYP-like sensor domain (PAS domain)"/>
    <property type="match status" value="1"/>
</dbReference>
<dbReference type="Pfam" id="PF08447">
    <property type="entry name" value="PAS_3"/>
    <property type="match status" value="1"/>
</dbReference>
<dbReference type="KEGG" id="span:AWL63_22640"/>
<accession>A0A1B3ZFX4</accession>
<organism evidence="3 4">
    <name type="scientific">Sphingomonas panacis</name>
    <dbReference type="NCBI Taxonomy" id="1560345"/>
    <lineage>
        <taxon>Bacteria</taxon>
        <taxon>Pseudomonadati</taxon>
        <taxon>Pseudomonadota</taxon>
        <taxon>Alphaproteobacteria</taxon>
        <taxon>Sphingomonadales</taxon>
        <taxon>Sphingomonadaceae</taxon>
        <taxon>Sphingomonas</taxon>
    </lineage>
</organism>
<dbReference type="InterPro" id="IPR013655">
    <property type="entry name" value="PAS_fold_3"/>
</dbReference>
<dbReference type="Gene3D" id="3.30.70.270">
    <property type="match status" value="1"/>
</dbReference>
<dbReference type="InterPro" id="IPR003018">
    <property type="entry name" value="GAF"/>
</dbReference>
<dbReference type="PANTHER" id="PTHR43102:SF2">
    <property type="entry name" value="GAF DOMAIN-CONTAINING PROTEIN"/>
    <property type="match status" value="1"/>
</dbReference>
<dbReference type="SMART" id="SM00267">
    <property type="entry name" value="GGDEF"/>
    <property type="match status" value="1"/>
</dbReference>
<gene>
    <name evidence="3" type="ORF">AWL63_22640</name>
</gene>
<dbReference type="Pfam" id="PF01590">
    <property type="entry name" value="GAF"/>
    <property type="match status" value="1"/>
</dbReference>
<dbReference type="InterPro" id="IPR043128">
    <property type="entry name" value="Rev_trsase/Diguanyl_cyclase"/>
</dbReference>
<evidence type="ECO:0000313" key="3">
    <source>
        <dbReference type="EMBL" id="AOH86336.1"/>
    </source>
</evidence>
<dbReference type="Gene3D" id="3.30.450.20">
    <property type="entry name" value="PAS domain"/>
    <property type="match status" value="1"/>
</dbReference>
<dbReference type="InterPro" id="IPR029016">
    <property type="entry name" value="GAF-like_dom_sf"/>
</dbReference>
<evidence type="ECO:0000313" key="4">
    <source>
        <dbReference type="Proteomes" id="UP000094256"/>
    </source>
</evidence>
<dbReference type="InterPro" id="IPR035965">
    <property type="entry name" value="PAS-like_dom_sf"/>
</dbReference>
<dbReference type="STRING" id="1560345.AWL63_22640"/>
<dbReference type="PROSITE" id="PS50113">
    <property type="entry name" value="PAC"/>
    <property type="match status" value="1"/>
</dbReference>
<dbReference type="PROSITE" id="PS50887">
    <property type="entry name" value="GGDEF"/>
    <property type="match status" value="1"/>
</dbReference>
<dbReference type="CDD" id="cd01949">
    <property type="entry name" value="GGDEF"/>
    <property type="match status" value="1"/>
</dbReference>
<dbReference type="AlphaFoldDB" id="A0A1B3ZFX4"/>
<dbReference type="SUPFAM" id="SSF55781">
    <property type="entry name" value="GAF domain-like"/>
    <property type="match status" value="1"/>
</dbReference>
<feature type="domain" description="GGDEF" evidence="2">
    <location>
        <begin position="343"/>
        <end position="476"/>
    </location>
</feature>
<dbReference type="RefSeq" id="WP_069206844.1">
    <property type="nucleotide sequence ID" value="NZ_CP014168.1"/>
</dbReference>
<reference evidence="3 4" key="1">
    <citation type="submission" date="2016-01" db="EMBL/GenBank/DDBJ databases">
        <title>Complete genome and mega plasmid sequence of Sphingomonas panacis DCY99 elicits systemic resistance in rice to Xanthomonas oryzae.</title>
        <authorList>
            <person name="Kim Y.J."/>
            <person name="Yang D.C."/>
            <person name="Sing P."/>
        </authorList>
    </citation>
    <scope>NUCLEOTIDE SEQUENCE [LARGE SCALE GENOMIC DNA]</scope>
    <source>
        <strain evidence="3 4">DCY99</strain>
    </source>
</reference>
<dbReference type="PANTHER" id="PTHR43102">
    <property type="entry name" value="SLR1143 PROTEIN"/>
    <property type="match status" value="1"/>
</dbReference>
<keyword evidence="4" id="KW-1185">Reference proteome</keyword>
<feature type="domain" description="PAC" evidence="1">
    <location>
        <begin position="260"/>
        <end position="311"/>
    </location>
</feature>
<protein>
    <submittedName>
        <fullName evidence="3">Diguanylate cyclase</fullName>
    </submittedName>
</protein>
<evidence type="ECO:0000259" key="2">
    <source>
        <dbReference type="PROSITE" id="PS50887"/>
    </source>
</evidence>
<dbReference type="NCBIfam" id="TIGR00254">
    <property type="entry name" value="GGDEF"/>
    <property type="match status" value="1"/>
</dbReference>
<dbReference type="InterPro" id="IPR029787">
    <property type="entry name" value="Nucleotide_cyclase"/>
</dbReference>
<dbReference type="OrthoDB" id="315417at2"/>